<evidence type="ECO:0000313" key="3">
    <source>
        <dbReference type="EMBL" id="EEF37323.1"/>
    </source>
</evidence>
<evidence type="ECO:0000256" key="1">
    <source>
        <dbReference type="ARBA" id="ARBA00022737"/>
    </source>
</evidence>
<dbReference type="Pfam" id="PF23598">
    <property type="entry name" value="LRR_14"/>
    <property type="match status" value="1"/>
</dbReference>
<organism evidence="3 4">
    <name type="scientific">Ricinus communis</name>
    <name type="common">Castor bean</name>
    <dbReference type="NCBI Taxonomy" id="3988"/>
    <lineage>
        <taxon>Eukaryota</taxon>
        <taxon>Viridiplantae</taxon>
        <taxon>Streptophyta</taxon>
        <taxon>Embryophyta</taxon>
        <taxon>Tracheophyta</taxon>
        <taxon>Spermatophyta</taxon>
        <taxon>Magnoliopsida</taxon>
        <taxon>eudicotyledons</taxon>
        <taxon>Gunneridae</taxon>
        <taxon>Pentapetalae</taxon>
        <taxon>rosids</taxon>
        <taxon>fabids</taxon>
        <taxon>Malpighiales</taxon>
        <taxon>Euphorbiaceae</taxon>
        <taxon>Acalyphoideae</taxon>
        <taxon>Acalypheae</taxon>
        <taxon>Ricinus</taxon>
    </lineage>
</organism>
<evidence type="ECO:0000259" key="2">
    <source>
        <dbReference type="Pfam" id="PF23598"/>
    </source>
</evidence>
<dbReference type="PANTHER" id="PTHR15140:SF6">
    <property type="entry name" value="TUBULIN-SPECIFIC CHAPERONE COFACTOR E-LIKE PROTEIN"/>
    <property type="match status" value="1"/>
</dbReference>
<proteinExistence type="predicted"/>
<keyword evidence="1" id="KW-0677">Repeat</keyword>
<dbReference type="InterPro" id="IPR055414">
    <property type="entry name" value="LRR_R13L4/SHOC2-like"/>
</dbReference>
<name>B9SGF7_RICCO</name>
<gene>
    <name evidence="3" type="ORF">RCOM_0745070</name>
</gene>
<dbReference type="Gene3D" id="3.80.10.10">
    <property type="entry name" value="Ribonuclease Inhibitor"/>
    <property type="match status" value="1"/>
</dbReference>
<dbReference type="STRING" id="3988.B9SGF7"/>
<dbReference type="eggNOG" id="KOG4658">
    <property type="taxonomic scope" value="Eukaryota"/>
</dbReference>
<feature type="domain" description="Disease resistance R13L4/SHOC-2-like LRR" evidence="2">
    <location>
        <begin position="1"/>
        <end position="122"/>
    </location>
</feature>
<evidence type="ECO:0000313" key="4">
    <source>
        <dbReference type="Proteomes" id="UP000008311"/>
    </source>
</evidence>
<sequence length="147" mass="16880">MPSWLASMNNLTRLHLAYSDLSENQISVLQYLPKLKDLTLWSTFNAKMIGKQFCKAGGFPELEILKIVSDFLAEWTEVVNGAFPSLTFLMFSDCPNFKFLPEGLQNISKLQKLAFWEVHEDLSRQLQGEENYKIKHISKVTFDGESI</sequence>
<dbReference type="InterPro" id="IPR032675">
    <property type="entry name" value="LRR_dom_sf"/>
</dbReference>
<dbReference type="SUPFAM" id="SSF52058">
    <property type="entry name" value="L domain-like"/>
    <property type="match status" value="1"/>
</dbReference>
<reference evidence="4" key="1">
    <citation type="journal article" date="2010" name="Nat. Biotechnol.">
        <title>Draft genome sequence of the oilseed species Ricinus communis.</title>
        <authorList>
            <person name="Chan A.P."/>
            <person name="Crabtree J."/>
            <person name="Zhao Q."/>
            <person name="Lorenzi H."/>
            <person name="Orvis J."/>
            <person name="Puiu D."/>
            <person name="Melake-Berhan A."/>
            <person name="Jones K.M."/>
            <person name="Redman J."/>
            <person name="Chen G."/>
            <person name="Cahoon E.B."/>
            <person name="Gedil M."/>
            <person name="Stanke M."/>
            <person name="Haas B.J."/>
            <person name="Wortman J.R."/>
            <person name="Fraser-Liggett C.M."/>
            <person name="Ravel J."/>
            <person name="Rabinowicz P.D."/>
        </authorList>
    </citation>
    <scope>NUCLEOTIDE SEQUENCE [LARGE SCALE GENOMIC DNA]</scope>
    <source>
        <strain evidence="4">cv. Hale</strain>
    </source>
</reference>
<protein>
    <recommendedName>
        <fullName evidence="2">Disease resistance R13L4/SHOC-2-like LRR domain-containing protein</fullName>
    </recommendedName>
</protein>
<dbReference type="AlphaFoldDB" id="B9SGF7"/>
<dbReference type="PANTHER" id="PTHR15140">
    <property type="entry name" value="TUBULIN-SPECIFIC CHAPERONE E"/>
    <property type="match status" value="1"/>
</dbReference>
<keyword evidence="4" id="KW-1185">Reference proteome</keyword>
<dbReference type="Proteomes" id="UP000008311">
    <property type="component" value="Unassembled WGS sequence"/>
</dbReference>
<dbReference type="EMBL" id="EQ973952">
    <property type="protein sequence ID" value="EEF37323.1"/>
    <property type="molecule type" value="Genomic_DNA"/>
</dbReference>
<accession>B9SGF7</accession>
<dbReference type="InParanoid" id="B9SGF7"/>